<dbReference type="EMBL" id="SADE01000002">
    <property type="protein sequence ID" value="RVU36401.1"/>
    <property type="molecule type" value="Genomic_DNA"/>
</dbReference>
<feature type="binding site" evidence="6">
    <location>
        <position position="63"/>
    </location>
    <ligand>
        <name>substrate</name>
    </ligand>
</feature>
<comment type="caution">
    <text evidence="7">The sequence shown here is derived from an EMBL/GenBank/DDBJ whole genome shotgun (WGS) entry which is preliminary data.</text>
</comment>
<dbReference type="OrthoDB" id="9788822at2"/>
<dbReference type="InterPro" id="IPR012338">
    <property type="entry name" value="Beta-lactam/transpept-like"/>
</dbReference>
<keyword evidence="4 6" id="KW-0378">Hydrolase</keyword>
<evidence type="ECO:0000256" key="5">
    <source>
        <dbReference type="ARBA" id="ARBA00049534"/>
    </source>
</evidence>
<dbReference type="Proteomes" id="UP000287447">
    <property type="component" value="Unassembled WGS sequence"/>
</dbReference>
<comment type="catalytic activity">
    <reaction evidence="5 6">
        <text>L-glutamine + H2O = L-glutamate + NH4(+)</text>
        <dbReference type="Rhea" id="RHEA:15889"/>
        <dbReference type="ChEBI" id="CHEBI:15377"/>
        <dbReference type="ChEBI" id="CHEBI:28938"/>
        <dbReference type="ChEBI" id="CHEBI:29985"/>
        <dbReference type="ChEBI" id="CHEBI:58359"/>
        <dbReference type="EC" id="3.5.1.2"/>
    </reaction>
</comment>
<reference evidence="8" key="1">
    <citation type="submission" date="2019-01" db="EMBL/GenBank/DDBJ databases">
        <title>Gri0909 isolated from a small marine red alga.</title>
        <authorList>
            <person name="Kim J."/>
            <person name="Jeong S.E."/>
            <person name="Jeon C.O."/>
        </authorList>
    </citation>
    <scope>NUCLEOTIDE SEQUENCE [LARGE SCALE GENOMIC DNA]</scope>
    <source>
        <strain evidence="8">Gri0909</strain>
    </source>
</reference>
<keyword evidence="6" id="KW-0007">Acetylation</keyword>
<comment type="subunit">
    <text evidence="2 6">Homotetramer.</text>
</comment>
<evidence type="ECO:0000256" key="1">
    <source>
        <dbReference type="ARBA" id="ARBA00011076"/>
    </source>
</evidence>
<dbReference type="AlphaFoldDB" id="A0A3S2W9A5"/>
<protein>
    <recommendedName>
        <fullName evidence="3 6">Glutaminase</fullName>
        <ecNumber evidence="3 6">3.5.1.2</ecNumber>
    </recommendedName>
</protein>
<evidence type="ECO:0000313" key="8">
    <source>
        <dbReference type="Proteomes" id="UP000287447"/>
    </source>
</evidence>
<comment type="similarity">
    <text evidence="1 6">Belongs to the glutaminase family.</text>
</comment>
<sequence length="316" mass="33767">MDLQPILDGISAKIRPHLSDGRVADYIPALARVEREQFGMAIVTCEGQTAQTGAAETLFSIQSISKVFTLTMALGKIGNNLWHRVGREPSGSAFNSIMQLETEHGIPRNPLINAGAIVVTDVILSNRSLISENGIGEPGYDAVQEILDFVRLTAHDPSIAIDREVAESEAAHGFRNASLANFMKSFGNLENPVERSLRVYFHQCAIAMNCEQLARAGLFLAADGRDPISGKKVVSAPRARRINAIMLTCGHYDASGDFAFKVGLPGKSGVGGGILCIVPDVAAIAVWSPGLNKNGNSHAGTLALEMLAKETGWSIF</sequence>
<dbReference type="RefSeq" id="WP_127765877.1">
    <property type="nucleotide sequence ID" value="NZ_SADE01000002.1"/>
</dbReference>
<dbReference type="InterPro" id="IPR015868">
    <property type="entry name" value="Glutaminase"/>
</dbReference>
<evidence type="ECO:0000256" key="3">
    <source>
        <dbReference type="ARBA" id="ARBA00012918"/>
    </source>
</evidence>
<accession>A0A3S2W9A5</accession>
<feature type="binding site" evidence="6">
    <location>
        <position position="200"/>
    </location>
    <ligand>
        <name>substrate</name>
    </ligand>
</feature>
<dbReference type="GO" id="GO:0006543">
    <property type="term" value="P:L-glutamine catabolic process"/>
    <property type="evidence" value="ECO:0007669"/>
    <property type="project" value="TreeGrafter"/>
</dbReference>
<feature type="binding site" evidence="6">
    <location>
        <position position="270"/>
    </location>
    <ligand>
        <name>substrate</name>
    </ligand>
</feature>
<dbReference type="EC" id="3.5.1.2" evidence="3 6"/>
<evidence type="ECO:0000313" key="7">
    <source>
        <dbReference type="EMBL" id="RVU36401.1"/>
    </source>
</evidence>
<organism evidence="7 8">
    <name type="scientific">Hwanghaeella grinnelliae</name>
    <dbReference type="NCBI Taxonomy" id="2500179"/>
    <lineage>
        <taxon>Bacteria</taxon>
        <taxon>Pseudomonadati</taxon>
        <taxon>Pseudomonadota</taxon>
        <taxon>Alphaproteobacteria</taxon>
        <taxon>Rhodospirillales</taxon>
        <taxon>Rhodospirillaceae</taxon>
        <taxon>Hwanghaeella</taxon>
    </lineage>
</organism>
<dbReference type="SUPFAM" id="SSF56601">
    <property type="entry name" value="beta-lactamase/transpeptidase-like"/>
    <property type="match status" value="1"/>
</dbReference>
<dbReference type="NCBIfam" id="NF002132">
    <property type="entry name" value="PRK00971.1-1"/>
    <property type="match status" value="1"/>
</dbReference>
<dbReference type="FunFam" id="3.40.710.10:FF:000005">
    <property type="entry name" value="Glutaminase"/>
    <property type="match status" value="1"/>
</dbReference>
<dbReference type="GO" id="GO:0004359">
    <property type="term" value="F:glutaminase activity"/>
    <property type="evidence" value="ECO:0007669"/>
    <property type="project" value="UniProtKB-UniRule"/>
</dbReference>
<dbReference type="NCBIfam" id="TIGR03814">
    <property type="entry name" value="Gln_ase"/>
    <property type="match status" value="1"/>
</dbReference>
<evidence type="ECO:0000256" key="4">
    <source>
        <dbReference type="ARBA" id="ARBA00022801"/>
    </source>
</evidence>
<feature type="binding site" evidence="6">
    <location>
        <position position="169"/>
    </location>
    <ligand>
        <name>substrate</name>
    </ligand>
</feature>
<keyword evidence="8" id="KW-1185">Reference proteome</keyword>
<feature type="binding site" evidence="6">
    <location>
        <position position="252"/>
    </location>
    <ligand>
        <name>substrate</name>
    </ligand>
</feature>
<dbReference type="PANTHER" id="PTHR12544">
    <property type="entry name" value="GLUTAMINASE"/>
    <property type="match status" value="1"/>
</dbReference>
<dbReference type="Pfam" id="PF04960">
    <property type="entry name" value="Glutaminase"/>
    <property type="match status" value="1"/>
</dbReference>
<dbReference type="HAMAP" id="MF_00313">
    <property type="entry name" value="Glutaminase"/>
    <property type="match status" value="1"/>
</dbReference>
<feature type="binding site" evidence="6">
    <location>
        <position position="176"/>
    </location>
    <ligand>
        <name>substrate</name>
    </ligand>
</feature>
<gene>
    <name evidence="6" type="primary">glsA</name>
    <name evidence="7" type="ORF">EOI86_14440</name>
</gene>
<name>A0A3S2W9A5_9PROT</name>
<evidence type="ECO:0000256" key="2">
    <source>
        <dbReference type="ARBA" id="ARBA00011881"/>
    </source>
</evidence>
<dbReference type="PANTHER" id="PTHR12544:SF29">
    <property type="entry name" value="GLUTAMINASE"/>
    <property type="match status" value="1"/>
</dbReference>
<dbReference type="GO" id="GO:0006537">
    <property type="term" value="P:glutamate biosynthetic process"/>
    <property type="evidence" value="ECO:0007669"/>
    <property type="project" value="TreeGrafter"/>
</dbReference>
<dbReference type="Gene3D" id="3.40.710.10">
    <property type="entry name" value="DD-peptidase/beta-lactamase superfamily"/>
    <property type="match status" value="1"/>
</dbReference>
<dbReference type="NCBIfam" id="NF002133">
    <property type="entry name" value="PRK00971.1-2"/>
    <property type="match status" value="1"/>
</dbReference>
<feature type="binding site" evidence="6">
    <location>
        <position position="113"/>
    </location>
    <ligand>
        <name>substrate</name>
    </ligand>
</feature>
<proteinExistence type="inferred from homology"/>
<evidence type="ECO:0000256" key="6">
    <source>
        <dbReference type="HAMAP-Rule" id="MF_00313"/>
    </source>
</evidence>